<dbReference type="Pfam" id="PF13353">
    <property type="entry name" value="Fer4_12"/>
    <property type="match status" value="1"/>
</dbReference>
<keyword evidence="14" id="KW-1185">Reference proteome</keyword>
<organism evidence="13 14">
    <name type="scientific">Alkalicella caledoniensis</name>
    <dbReference type="NCBI Taxonomy" id="2731377"/>
    <lineage>
        <taxon>Bacteria</taxon>
        <taxon>Bacillati</taxon>
        <taxon>Bacillota</taxon>
        <taxon>Clostridia</taxon>
        <taxon>Eubacteriales</taxon>
        <taxon>Proteinivoracaceae</taxon>
        <taxon>Alkalicella</taxon>
    </lineage>
</organism>
<evidence type="ECO:0000256" key="3">
    <source>
        <dbReference type="ARBA" id="ARBA00009777"/>
    </source>
</evidence>
<dbReference type="NCBIfam" id="TIGR02491">
    <property type="entry name" value="NrdG"/>
    <property type="match status" value="1"/>
</dbReference>
<dbReference type="Proteomes" id="UP000516160">
    <property type="component" value="Chromosome"/>
</dbReference>
<dbReference type="InterPro" id="IPR058240">
    <property type="entry name" value="rSAM_sf"/>
</dbReference>
<dbReference type="GO" id="GO:0004748">
    <property type="term" value="F:ribonucleoside-diphosphate reductase activity, thioredoxin disulfide as acceptor"/>
    <property type="evidence" value="ECO:0007669"/>
    <property type="project" value="TreeGrafter"/>
</dbReference>
<evidence type="ECO:0000256" key="10">
    <source>
        <dbReference type="ARBA" id="ARBA00023014"/>
    </source>
</evidence>
<comment type="cofactor">
    <cofactor evidence="1">
        <name>[4Fe-4S] cluster</name>
        <dbReference type="ChEBI" id="CHEBI:49883"/>
    </cofactor>
</comment>
<protein>
    <recommendedName>
        <fullName evidence="4 12">Anaerobic ribonucleoside-triphosphate reductase-activating protein</fullName>
        <ecNumber evidence="12">1.97.1.-</ecNumber>
    </recommendedName>
</protein>
<evidence type="ECO:0000256" key="11">
    <source>
        <dbReference type="ARBA" id="ARBA00047365"/>
    </source>
</evidence>
<dbReference type="InterPro" id="IPR007197">
    <property type="entry name" value="rSAM"/>
</dbReference>
<keyword evidence="10" id="KW-0411">Iron-sulfur</keyword>
<gene>
    <name evidence="13" type="primary">nrdG</name>
    <name evidence="13" type="ORF">HYG86_09525</name>
</gene>
<comment type="function">
    <text evidence="2 12">Activation of anaerobic ribonucleoside-triphosphate reductase under anaerobic conditions by generation of an organic free radical, using S-adenosylmethionine and reduced flavodoxin as cosubstrates to produce 5'-deoxy-adenosine.</text>
</comment>
<dbReference type="InterPro" id="IPR034457">
    <property type="entry name" value="Organic_radical-activating"/>
</dbReference>
<comment type="catalytic activity">
    <reaction evidence="11">
        <text>glycyl-[protein] + reduced [flavodoxin] + S-adenosyl-L-methionine = glycin-2-yl radical-[protein] + semiquinone [flavodoxin] + 5'-deoxyadenosine + L-methionine + H(+)</text>
        <dbReference type="Rhea" id="RHEA:61976"/>
        <dbReference type="Rhea" id="RHEA-COMP:10622"/>
        <dbReference type="Rhea" id="RHEA-COMP:14480"/>
        <dbReference type="Rhea" id="RHEA-COMP:15993"/>
        <dbReference type="Rhea" id="RHEA-COMP:15994"/>
        <dbReference type="ChEBI" id="CHEBI:15378"/>
        <dbReference type="ChEBI" id="CHEBI:17319"/>
        <dbReference type="ChEBI" id="CHEBI:29947"/>
        <dbReference type="ChEBI" id="CHEBI:32722"/>
        <dbReference type="ChEBI" id="CHEBI:57618"/>
        <dbReference type="ChEBI" id="CHEBI:57844"/>
        <dbReference type="ChEBI" id="CHEBI:59789"/>
        <dbReference type="ChEBI" id="CHEBI:140311"/>
    </reaction>
</comment>
<dbReference type="SFLD" id="SFLDF00299">
    <property type="entry name" value="anaerobic_ribonucleoside-triph"/>
    <property type="match status" value="1"/>
</dbReference>
<comment type="similarity">
    <text evidence="3 12">Belongs to the organic radical-activating enzymes family.</text>
</comment>
<dbReference type="SUPFAM" id="SSF102114">
    <property type="entry name" value="Radical SAM enzymes"/>
    <property type="match status" value="1"/>
</dbReference>
<keyword evidence="8 12" id="KW-0560">Oxidoreductase</keyword>
<evidence type="ECO:0000256" key="2">
    <source>
        <dbReference type="ARBA" id="ARBA00003852"/>
    </source>
</evidence>
<evidence type="ECO:0000313" key="14">
    <source>
        <dbReference type="Proteomes" id="UP000516160"/>
    </source>
</evidence>
<evidence type="ECO:0000256" key="1">
    <source>
        <dbReference type="ARBA" id="ARBA00001966"/>
    </source>
</evidence>
<dbReference type="PIRSF" id="PIRSF000368">
    <property type="entry name" value="NrdG"/>
    <property type="match status" value="1"/>
</dbReference>
<evidence type="ECO:0000256" key="4">
    <source>
        <dbReference type="ARBA" id="ARBA00014281"/>
    </source>
</evidence>
<keyword evidence="5" id="KW-0004">4Fe-4S</keyword>
<dbReference type="GO" id="GO:0046872">
    <property type="term" value="F:metal ion binding"/>
    <property type="evidence" value="ECO:0007669"/>
    <property type="project" value="UniProtKB-KW"/>
</dbReference>
<dbReference type="InterPro" id="IPR013785">
    <property type="entry name" value="Aldolase_TIM"/>
</dbReference>
<name>A0A7G9W8I0_ALKCA</name>
<dbReference type="PANTHER" id="PTHR30352">
    <property type="entry name" value="PYRUVATE FORMATE-LYASE-ACTIVATING ENZYME"/>
    <property type="match status" value="1"/>
</dbReference>
<evidence type="ECO:0000313" key="13">
    <source>
        <dbReference type="EMBL" id="QNO14992.1"/>
    </source>
</evidence>
<dbReference type="PROSITE" id="PS51257">
    <property type="entry name" value="PROKAR_LIPOPROTEIN"/>
    <property type="match status" value="1"/>
</dbReference>
<proteinExistence type="inferred from homology"/>
<dbReference type="RefSeq" id="WP_213165356.1">
    <property type="nucleotide sequence ID" value="NZ_CP058559.1"/>
</dbReference>
<accession>A0A7G9W8I0</accession>
<evidence type="ECO:0000256" key="9">
    <source>
        <dbReference type="ARBA" id="ARBA00023004"/>
    </source>
</evidence>
<evidence type="ECO:0000256" key="12">
    <source>
        <dbReference type="PIRNR" id="PIRNR000368"/>
    </source>
</evidence>
<dbReference type="SFLD" id="SFLDG01063">
    <property type="entry name" value="activating_enzymes__group_1"/>
    <property type="match status" value="1"/>
</dbReference>
<dbReference type="GO" id="GO:0051539">
    <property type="term" value="F:4 iron, 4 sulfur cluster binding"/>
    <property type="evidence" value="ECO:0007669"/>
    <property type="project" value="UniProtKB-KW"/>
</dbReference>
<dbReference type="EMBL" id="CP058559">
    <property type="protein sequence ID" value="QNO14992.1"/>
    <property type="molecule type" value="Genomic_DNA"/>
</dbReference>
<dbReference type="AlphaFoldDB" id="A0A7G9W8I0"/>
<dbReference type="KEGG" id="acae:HYG86_09525"/>
<dbReference type="InterPro" id="IPR012837">
    <property type="entry name" value="NrdG"/>
</dbReference>
<evidence type="ECO:0000256" key="6">
    <source>
        <dbReference type="ARBA" id="ARBA00022691"/>
    </source>
</evidence>
<dbReference type="PANTHER" id="PTHR30352:SF2">
    <property type="entry name" value="ANAEROBIC RIBONUCLEOSIDE-TRIPHOSPHATE REDUCTASE-ACTIVATING PROTEIN"/>
    <property type="match status" value="1"/>
</dbReference>
<evidence type="ECO:0000256" key="7">
    <source>
        <dbReference type="ARBA" id="ARBA00022723"/>
    </source>
</evidence>
<evidence type="ECO:0000256" key="8">
    <source>
        <dbReference type="ARBA" id="ARBA00023002"/>
    </source>
</evidence>
<dbReference type="InterPro" id="IPR001989">
    <property type="entry name" value="Radical_activat_CS"/>
</dbReference>
<keyword evidence="6" id="KW-0949">S-adenosyl-L-methionine</keyword>
<dbReference type="SFLD" id="SFLDG01066">
    <property type="entry name" value="organic_radical-activating_enz"/>
    <property type="match status" value="1"/>
</dbReference>
<dbReference type="GO" id="GO:0043365">
    <property type="term" value="F:[formate-C-acetyltransferase]-activating enzyme activity"/>
    <property type="evidence" value="ECO:0007669"/>
    <property type="project" value="InterPro"/>
</dbReference>
<dbReference type="EC" id="1.97.1.-" evidence="12"/>
<dbReference type="PROSITE" id="PS01087">
    <property type="entry name" value="RADICAL_ACTIVATING"/>
    <property type="match status" value="1"/>
</dbReference>
<evidence type="ECO:0000256" key="5">
    <source>
        <dbReference type="ARBA" id="ARBA00022485"/>
    </source>
</evidence>
<keyword evidence="7" id="KW-0479">Metal-binding</keyword>
<dbReference type="Gene3D" id="3.20.20.70">
    <property type="entry name" value="Aldolase class I"/>
    <property type="match status" value="1"/>
</dbReference>
<keyword evidence="9" id="KW-0408">Iron</keyword>
<dbReference type="SFLD" id="SFLDS00029">
    <property type="entry name" value="Radical_SAM"/>
    <property type="match status" value="1"/>
</dbReference>
<sequence length="166" mass="18880">MDIRIAGIIPESVVDGPGGISYTIFAQGCLHKCAGCHNPNTHSFQGGQIVDCSFILEDIKKYPLSKLVTFSGGDPFYQPREFAYLATKLKEEGYKLVGYTGFFFEKLLEDDHQRKLLELLDILIDGPFIEKYKNLDLRFRGSSNQRIIDVAKTLKHGDIHLIDRYY</sequence>
<reference evidence="13 14" key="1">
    <citation type="submission" date="2020-07" db="EMBL/GenBank/DDBJ databases">
        <title>Alkalicella. sp. LB2 genome.</title>
        <authorList>
            <person name="Postec A."/>
            <person name="Quemeneur M."/>
        </authorList>
    </citation>
    <scope>NUCLEOTIDE SEQUENCE [LARGE SCALE GENOMIC DNA]</scope>
    <source>
        <strain evidence="13 14">LB2</strain>
    </source>
</reference>